<evidence type="ECO:0000313" key="1">
    <source>
        <dbReference type="Proteomes" id="UP000095286"/>
    </source>
</evidence>
<dbReference type="Proteomes" id="UP000095286">
    <property type="component" value="Unplaced"/>
</dbReference>
<evidence type="ECO:0000313" key="2">
    <source>
        <dbReference type="WBParaSite" id="RSKR_0000501500.1"/>
    </source>
</evidence>
<name>A0AC35TWZ6_9BILA</name>
<reference evidence="2" key="1">
    <citation type="submission" date="2016-11" db="UniProtKB">
        <authorList>
            <consortium name="WormBaseParasite"/>
        </authorList>
    </citation>
    <scope>IDENTIFICATION</scope>
    <source>
        <strain evidence="2">KR3021</strain>
    </source>
</reference>
<dbReference type="WBParaSite" id="RSKR_0000501500.1">
    <property type="protein sequence ID" value="RSKR_0000501500.1"/>
    <property type="gene ID" value="RSKR_0000501500"/>
</dbReference>
<accession>A0AC35TWZ6</accession>
<proteinExistence type="predicted"/>
<sequence>MESDFCDNGTIESLRPNLHPRTLDFISGPISLATIVFGVFGNVHIILLISHISNLEKLNTRFISAVTVLALCNTIVLISAVNCYVIPYCFVFFGQIGESNQLTLMSHLISNTFNTASVWIVMFITSQRYRAVSQPFRLRQRAMSTQFRRSQRYHSTKATPAVESSISSGMTDRKGSRSIYLSEMSLPSLFCSAINFKDLKSPLLVVSGAIAFNIPSYFEVKAIVCEDGILILRQTELRVNYWYRFFYRVILRNAFETLGPFICVLTLTVATQLIISKSLKKRQAMTGSTMRKKCTEESENLINLNAKSTPIEANLSPNEKQLTYKSTIRKKVAFRSARIEEQREKQTNENNINFTAVMLAIKFLILHALTVTLDCMETFEFSSVSIFNYLVAISNLFILVDASTNCFLYASWKKNAGKSGDKKRVITALFNIFRFGKIEQENGA</sequence>
<organism evidence="1 2">
    <name type="scientific">Rhabditophanes sp. KR3021</name>
    <dbReference type="NCBI Taxonomy" id="114890"/>
    <lineage>
        <taxon>Eukaryota</taxon>
        <taxon>Metazoa</taxon>
        <taxon>Ecdysozoa</taxon>
        <taxon>Nematoda</taxon>
        <taxon>Chromadorea</taxon>
        <taxon>Rhabditida</taxon>
        <taxon>Tylenchina</taxon>
        <taxon>Panagrolaimomorpha</taxon>
        <taxon>Strongyloidoidea</taxon>
        <taxon>Alloionematidae</taxon>
        <taxon>Rhabditophanes</taxon>
    </lineage>
</organism>
<protein>
    <submittedName>
        <fullName evidence="2">G_PROTEIN_RECEP_F1_2 domain-containing protein</fullName>
    </submittedName>
</protein>